<feature type="region of interest" description="Disordered" evidence="20">
    <location>
        <begin position="1301"/>
        <end position="1358"/>
    </location>
</feature>
<keyword evidence="5" id="KW-0358">Heparin-binding</keyword>
<dbReference type="FunFam" id="2.10.25.10:FF:000115">
    <property type="entry name" value="latent-transforming growth factor beta-binding protein 4 isoform X2"/>
    <property type="match status" value="1"/>
</dbReference>
<evidence type="ECO:0000313" key="24">
    <source>
        <dbReference type="EMBL" id="GAB0206283.1"/>
    </source>
</evidence>
<dbReference type="GO" id="GO:0019838">
    <property type="term" value="F:growth factor binding"/>
    <property type="evidence" value="ECO:0007669"/>
    <property type="project" value="UniProtKB-KW"/>
</dbReference>
<dbReference type="Gene3D" id="2.10.25.10">
    <property type="entry name" value="Laminin"/>
    <property type="match status" value="17"/>
</dbReference>
<evidence type="ECO:0000256" key="2">
    <source>
        <dbReference type="ARBA" id="ARBA00022525"/>
    </source>
</evidence>
<evidence type="ECO:0000256" key="16">
    <source>
        <dbReference type="ARBA" id="ARBA00072992"/>
    </source>
</evidence>
<sequence length="1448" mass="155604">MRPPFPAALCILGTLLALGATETGSSCWNLGPLARRCRKAACPPPCRSGGPCRTPPAFLTPRCQRAAPPRRDPPASLRWHPLTLSELRWVLRRRVPPPTATTPPKTQHPKTPKDRGGPPRRRHHSVVCPLLCRNGGVCARPDTCLCPPKFTGKFCHLPANDTQGDGGVPQNPGGPQALTQSVYTLPLANHREEEDGAQSMVSIHVQHPPEALVTIHQVERVRGGEETPPAPTAPPAPKAPRPAPLYRVVAQSSPRLPPGEEGAGYGYCFRQLRGGECSSPLPGLRTQDVCCRGAGVAWGVHECQPCDGHPQLPQRDAPCPQGFQRVNGSCVDVDECQEGGFCQNGLCTNTRGSFACLCQPGFLLDSSRSSCISHQVISEARGPCYRVLREGRCALPTLRNITRQICCCSRVGKAWGGSCLRCPPFGSEGFKEICPAGPGYHYSASDLRYNTRYLGQDLARVPLGRPRAVTAAPPATPRWQEERRPGPLPVTRMPPVPTRPPLVPERPPPAPEVIVVPRPTQGLVGPFPTREGPSPAVGSVCERNPQICGPGRCVPRQGGYTCLCHPGFWLSTQGTHCIDVDECRRSPRPCANGRCENSVGSYRCVCSPGYRPGPAGTDCQDVDECAQSPPPCAHGRCENLPGGYRCACPAGYRGAAPDEPCEDIDECENHLACPGQECVNTPGSFQCQPCREGFQLHRGRCADVDECAVGSPCGPHGRCANTEGSFRCECRRGYRAGGDGTPCADINECLEGDFCFPHGECLNTEGSYACLCAQGYASTPQGTACADVDECQRGGVCEGGRCVNTDGSFECHCPAGFRTDSDKALCQDVDECQEYGASLCGAQRCENIPGSYRCVTDCQPGYRAGDGGDCVDVDECQEYGASLCGAQRCDNLPGSYRCVTDCQPGYRLGDDRDCVDVDECSNGTLCGAHATCHNLPGSFQCACDPGYETARHGHHCVDVDECETLRGVCGAERCENVEGSFLCLCPDSRDEFDPVTGRCGPPPTPQTPPRAHGTAACFSKACGVLAPNVTQQQCCCSLGWTWGTQCPAQPCPAPGTDDHLTICPHGQGRAAAGPQDLPADVDECRLFGPQLCRGGVCLNAAPGFSCYCPSGYYYEQEHLQCVDNDECAAEEAEPCLGGRCVNTVGSYYCSCPPPLVLDGSQRRCVANDTHLDAAQAVCWQEVGVDLVCGRPRLDRQVTYTECCCLYGQAWGMDCALCPARHSDDFEFLCNVLRPPNYGPPRAPPSYEYAPDFAPPYGLPYGPDIFGGPRVPPPALRSDYDPYGFGGVAGGYDPRGDPLYAPPRYEGEDFEDPRHPLVHRPRGPRYEPPDPHPGPPWSYQPHGTGGFIEEEEEEEEEDGEEEECGVLSGCRNGRCVRVPDGFTCDCDPGYRLDPARLDCVDIDECLQAALCLPGRCLNTPGSFRCLCPPGHVLALPTPRCLPAHPPPRA</sequence>
<evidence type="ECO:0000259" key="23">
    <source>
        <dbReference type="PROSITE" id="PS51364"/>
    </source>
</evidence>
<evidence type="ECO:0000256" key="19">
    <source>
        <dbReference type="PROSITE-ProRule" id="PRU00076"/>
    </source>
</evidence>
<dbReference type="InterPro" id="IPR036773">
    <property type="entry name" value="TB_dom_sf"/>
</dbReference>
<evidence type="ECO:0000313" key="25">
    <source>
        <dbReference type="Proteomes" id="UP001623348"/>
    </source>
</evidence>
<feature type="region of interest" description="Disordered" evidence="20">
    <location>
        <begin position="469"/>
        <end position="506"/>
    </location>
</feature>
<evidence type="ECO:0000256" key="17">
    <source>
        <dbReference type="ARBA" id="ARBA00072997"/>
    </source>
</evidence>
<comment type="similarity">
    <text evidence="11">Belongs to the LTBP family.</text>
</comment>
<dbReference type="InterPro" id="IPR001881">
    <property type="entry name" value="EGF-like_Ca-bd_dom"/>
</dbReference>
<dbReference type="SUPFAM" id="SSF57184">
    <property type="entry name" value="Growth factor receptor domain"/>
    <property type="match status" value="4"/>
</dbReference>
<dbReference type="Gene3D" id="3.90.290.10">
    <property type="entry name" value="TGF-beta binding (TB) domain"/>
    <property type="match status" value="4"/>
</dbReference>
<feature type="disulfide bond" evidence="19">
    <location>
        <begin position="146"/>
        <end position="155"/>
    </location>
</feature>
<comment type="subcellular location">
    <subcellularLocation>
        <location evidence="1">Secreted</location>
        <location evidence="1">Extracellular space</location>
        <location evidence="1">Extracellular matrix</location>
    </subcellularLocation>
</comment>
<feature type="domain" description="EGF-like" evidence="22">
    <location>
        <begin position="1359"/>
        <end position="1399"/>
    </location>
</feature>
<reference evidence="24 25" key="1">
    <citation type="submission" date="2024-06" db="EMBL/GenBank/DDBJ databases">
        <title>The draft genome of Grus japonensis, version 3.</title>
        <authorList>
            <person name="Nabeshima K."/>
            <person name="Suzuki S."/>
            <person name="Onuma M."/>
        </authorList>
    </citation>
    <scope>NUCLEOTIDE SEQUENCE [LARGE SCALE GENOMIC DNA]</scope>
    <source>
        <strain evidence="24 25">451A</strain>
    </source>
</reference>
<keyword evidence="6 21" id="KW-0732">Signal</keyword>
<evidence type="ECO:0000256" key="8">
    <source>
        <dbReference type="ARBA" id="ARBA00023157"/>
    </source>
</evidence>
<feature type="domain" description="EGF-like" evidence="22">
    <location>
        <begin position="621"/>
        <end position="658"/>
    </location>
</feature>
<evidence type="ECO:0000256" key="11">
    <source>
        <dbReference type="ARBA" id="ARBA00038081"/>
    </source>
</evidence>
<dbReference type="FunFam" id="3.90.290.10:FF:000004">
    <property type="entry name" value="latent-transforming growth factor beta-binding protein 1 isoform X1"/>
    <property type="match status" value="1"/>
</dbReference>
<dbReference type="FunFam" id="2.10.25.10:FF:000024">
    <property type="entry name" value="Putative latent-transforming growth factor beta-binding protein 2"/>
    <property type="match status" value="1"/>
</dbReference>
<dbReference type="FunFam" id="2.10.25.10:FF:000194">
    <property type="entry name" value="Latent transforming growth factor beta binding protein 2"/>
    <property type="match status" value="1"/>
</dbReference>
<protein>
    <recommendedName>
        <fullName evidence="16">Latent-transforming growth factor beta-binding protein 1</fullName>
    </recommendedName>
    <alternativeName>
        <fullName evidence="17">Latent-transforming growth factor beta-binding protein 2</fullName>
    </alternativeName>
    <alternativeName>
        <fullName evidence="18">Transforming growth factor beta-1-binding protein 1</fullName>
    </alternativeName>
</protein>
<dbReference type="SMART" id="SM00181">
    <property type="entry name" value="EGF"/>
    <property type="match status" value="17"/>
</dbReference>
<dbReference type="SUPFAM" id="SSF57581">
    <property type="entry name" value="TB module/8-cys domain"/>
    <property type="match status" value="4"/>
</dbReference>
<evidence type="ECO:0000256" key="12">
    <source>
        <dbReference type="ARBA" id="ARBA00058734"/>
    </source>
</evidence>
<dbReference type="InterPro" id="IPR000152">
    <property type="entry name" value="EGF-type_Asp/Asn_hydroxyl_site"/>
</dbReference>
<feature type="region of interest" description="Disordered" evidence="20">
    <location>
        <begin position="94"/>
        <end position="123"/>
    </location>
</feature>
<dbReference type="InterPro" id="IPR009030">
    <property type="entry name" value="Growth_fac_rcpt_cys_sf"/>
</dbReference>
<dbReference type="FunFam" id="2.10.25.10:FF:000019">
    <property type="entry name" value="latent-transforming growth factor beta-binding protein 1 isoform X2"/>
    <property type="match status" value="1"/>
</dbReference>
<dbReference type="FunFam" id="3.90.290.10:FF:000017">
    <property type="entry name" value="latent-transforming growth factor beta-binding protein 4 isoform X2"/>
    <property type="match status" value="1"/>
</dbReference>
<feature type="chain" id="PRO_5044780468" description="Latent-transforming growth factor beta-binding protein 1" evidence="21">
    <location>
        <begin position="20"/>
        <end position="1448"/>
    </location>
</feature>
<feature type="domain" description="EGF-like" evidence="22">
    <location>
        <begin position="332"/>
        <end position="368"/>
    </location>
</feature>
<evidence type="ECO:0000256" key="18">
    <source>
        <dbReference type="ARBA" id="ARBA00075443"/>
    </source>
</evidence>
<keyword evidence="10" id="KW-0340">Growth factor binding</keyword>
<comment type="function">
    <text evidence="12">May play an integral structural role in elastic-fiber architectural organization and/or assembly.</text>
</comment>
<dbReference type="CDD" id="cd00054">
    <property type="entry name" value="EGF_CA"/>
    <property type="match status" value="10"/>
</dbReference>
<evidence type="ECO:0000256" key="10">
    <source>
        <dbReference type="ARBA" id="ARBA00023183"/>
    </source>
</evidence>
<dbReference type="PANTHER" id="PTHR24034:SF43">
    <property type="entry name" value="LATENT-TRANSFORMING GROWTH FACTOR BETA-BINDING PROTEIN 4"/>
    <property type="match status" value="1"/>
</dbReference>
<feature type="domain" description="TB" evidence="23">
    <location>
        <begin position="1010"/>
        <end position="1063"/>
    </location>
</feature>
<feature type="disulfide bond" evidence="19">
    <location>
        <begin position="128"/>
        <end position="138"/>
    </location>
</feature>
<dbReference type="EMBL" id="BAAFJT010000045">
    <property type="protein sequence ID" value="GAB0206283.1"/>
    <property type="molecule type" value="Genomic_DNA"/>
</dbReference>
<organism evidence="24 25">
    <name type="scientific">Grus japonensis</name>
    <name type="common">Japanese crane</name>
    <name type="synonym">Red-crowned crane</name>
    <dbReference type="NCBI Taxonomy" id="30415"/>
    <lineage>
        <taxon>Eukaryota</taxon>
        <taxon>Metazoa</taxon>
        <taxon>Chordata</taxon>
        <taxon>Craniata</taxon>
        <taxon>Vertebrata</taxon>
        <taxon>Euteleostomi</taxon>
        <taxon>Archelosauria</taxon>
        <taxon>Archosauria</taxon>
        <taxon>Dinosauria</taxon>
        <taxon>Saurischia</taxon>
        <taxon>Theropoda</taxon>
        <taxon>Coelurosauria</taxon>
        <taxon>Aves</taxon>
        <taxon>Neognathae</taxon>
        <taxon>Neoaves</taxon>
        <taxon>Gruiformes</taxon>
        <taxon>Gruidae</taxon>
        <taxon>Grus</taxon>
    </lineage>
</organism>
<feature type="compositionally biased region" description="Pro residues" evidence="20">
    <location>
        <begin position="228"/>
        <end position="242"/>
    </location>
</feature>
<dbReference type="GO" id="GO:0031012">
    <property type="term" value="C:extracellular matrix"/>
    <property type="evidence" value="ECO:0007669"/>
    <property type="project" value="UniProtKB-ARBA"/>
</dbReference>
<comment type="caution">
    <text evidence="24">The sequence shown here is derived from an EMBL/GenBank/DDBJ whole genome shotgun (WGS) entry which is preliminary data.</text>
</comment>
<dbReference type="GO" id="GO:0008201">
    <property type="term" value="F:heparin binding"/>
    <property type="evidence" value="ECO:0007669"/>
    <property type="project" value="UniProtKB-KW"/>
</dbReference>
<dbReference type="PROSITE" id="PS51364">
    <property type="entry name" value="TB"/>
    <property type="match status" value="4"/>
</dbReference>
<evidence type="ECO:0000256" key="15">
    <source>
        <dbReference type="ARBA" id="ARBA00062844"/>
    </source>
</evidence>
<evidence type="ECO:0000259" key="22">
    <source>
        <dbReference type="PROSITE" id="PS50026"/>
    </source>
</evidence>
<comment type="caution">
    <text evidence="19">Lacks conserved residue(s) required for the propagation of feature annotation.</text>
</comment>
<keyword evidence="2" id="KW-0964">Secreted</keyword>
<dbReference type="Proteomes" id="UP001623348">
    <property type="component" value="Unassembled WGS sequence"/>
</dbReference>
<evidence type="ECO:0000256" key="9">
    <source>
        <dbReference type="ARBA" id="ARBA00023180"/>
    </source>
</evidence>
<keyword evidence="7" id="KW-0677">Repeat</keyword>
<feature type="domain" description="EGF-like" evidence="22">
    <location>
        <begin position="703"/>
        <end position="744"/>
    </location>
</feature>
<feature type="domain" description="TB" evidence="23">
    <location>
        <begin position="266"/>
        <end position="306"/>
    </location>
</feature>
<feature type="region of interest" description="Disordered" evidence="20">
    <location>
        <begin position="221"/>
        <end position="242"/>
    </location>
</feature>
<dbReference type="Pfam" id="PF12661">
    <property type="entry name" value="hEGF"/>
    <property type="match status" value="1"/>
</dbReference>
<dbReference type="PROSITE" id="PS50026">
    <property type="entry name" value="EGF_3"/>
    <property type="match status" value="11"/>
</dbReference>
<evidence type="ECO:0000256" key="4">
    <source>
        <dbReference type="ARBA" id="ARBA00022536"/>
    </source>
</evidence>
<accession>A0ABC9Y888</accession>
<feature type="domain" description="EGF-like" evidence="22">
    <location>
        <begin position="579"/>
        <end position="620"/>
    </location>
</feature>
<dbReference type="PANTHER" id="PTHR24034">
    <property type="entry name" value="EGF-LIKE DOMAIN-CONTAINING PROTEIN"/>
    <property type="match status" value="1"/>
</dbReference>
<dbReference type="Pfam" id="PF00683">
    <property type="entry name" value="TB"/>
    <property type="match status" value="3"/>
</dbReference>
<dbReference type="PROSITE" id="PS01186">
    <property type="entry name" value="EGF_2"/>
    <property type="match status" value="6"/>
</dbReference>
<dbReference type="InterPro" id="IPR017878">
    <property type="entry name" value="TB_dom"/>
</dbReference>
<dbReference type="InterPro" id="IPR000742">
    <property type="entry name" value="EGF"/>
</dbReference>
<feature type="domain" description="TB" evidence="23">
    <location>
        <begin position="1176"/>
        <end position="1229"/>
    </location>
</feature>
<dbReference type="InterPro" id="IPR013032">
    <property type="entry name" value="EGF-like_CS"/>
</dbReference>
<dbReference type="FunFam" id="2.10.25.10:FF:000160">
    <property type="entry name" value="latent-transforming growth factor beta-binding protein 4 isoform X2"/>
    <property type="match status" value="1"/>
</dbReference>
<dbReference type="SMART" id="SM00179">
    <property type="entry name" value="EGF_CA"/>
    <property type="match status" value="16"/>
</dbReference>
<dbReference type="SUPFAM" id="SSF57196">
    <property type="entry name" value="EGF/Laminin"/>
    <property type="match status" value="5"/>
</dbReference>
<feature type="domain" description="EGF-like" evidence="22">
    <location>
        <begin position="1400"/>
        <end position="1440"/>
    </location>
</feature>
<evidence type="ECO:0000256" key="5">
    <source>
        <dbReference type="ARBA" id="ARBA00022674"/>
    </source>
</evidence>
<dbReference type="InterPro" id="IPR049883">
    <property type="entry name" value="NOTCH1_EGF-like"/>
</dbReference>
<feature type="domain" description="EGF-like" evidence="22">
    <location>
        <begin position="745"/>
        <end position="781"/>
    </location>
</feature>
<evidence type="ECO:0000256" key="1">
    <source>
        <dbReference type="ARBA" id="ARBA00004498"/>
    </source>
</evidence>
<evidence type="ECO:0000256" key="13">
    <source>
        <dbReference type="ARBA" id="ARBA00059743"/>
    </source>
</evidence>
<feature type="domain" description="EGF-like" evidence="22">
    <location>
        <begin position="124"/>
        <end position="156"/>
    </location>
</feature>
<feature type="compositionally biased region" description="Pro residues" evidence="20">
    <location>
        <begin position="486"/>
        <end position="506"/>
    </location>
</feature>
<feature type="compositionally biased region" description="Acidic residues" evidence="20">
    <location>
        <begin position="1347"/>
        <end position="1358"/>
    </location>
</feature>
<dbReference type="FunFam" id="2.10.25.10:FF:000046">
    <property type="entry name" value="Latent-transforming growth factor beta-binding protein 1 isoform x2"/>
    <property type="match status" value="1"/>
</dbReference>
<dbReference type="PROSITE" id="PS01187">
    <property type="entry name" value="EGF_CA"/>
    <property type="match status" value="7"/>
</dbReference>
<dbReference type="FunFam" id="3.90.290.10:FF:000001">
    <property type="entry name" value="Latent-transforming growth factor beta-binding protein 3 isoform 1"/>
    <property type="match status" value="1"/>
</dbReference>
<proteinExistence type="inferred from homology"/>
<evidence type="ECO:0000256" key="3">
    <source>
        <dbReference type="ARBA" id="ARBA00022530"/>
    </source>
</evidence>
<evidence type="ECO:0000256" key="6">
    <source>
        <dbReference type="ARBA" id="ARBA00022729"/>
    </source>
</evidence>
<dbReference type="InterPro" id="IPR018097">
    <property type="entry name" value="EGF_Ca-bd_CS"/>
</dbReference>
<keyword evidence="3" id="KW-0272">Extracellular matrix</keyword>
<evidence type="ECO:0000256" key="7">
    <source>
        <dbReference type="ARBA" id="ARBA00022737"/>
    </source>
</evidence>
<evidence type="ECO:0000256" key="20">
    <source>
        <dbReference type="SAM" id="MobiDB-lite"/>
    </source>
</evidence>
<gene>
    <name evidence="24" type="ORF">GRJ2_003093900</name>
</gene>
<keyword evidence="9" id="KW-0325">Glycoprotein</keyword>
<dbReference type="PROSITE" id="PS00022">
    <property type="entry name" value="EGF_1"/>
    <property type="match status" value="1"/>
</dbReference>
<dbReference type="FunFam" id="2.10.25.10:FF:000096">
    <property type="entry name" value="Putative fibrillin 2"/>
    <property type="match status" value="1"/>
</dbReference>
<feature type="domain" description="EGF-like" evidence="22">
    <location>
        <begin position="787"/>
        <end position="827"/>
    </location>
</feature>
<comment type="subunit">
    <text evidence="15">Interacts with TGFB1; associates via disulfide bonds with the Latency-associated peptide chain (LAP) regulatory chain of TGFB1, leading to regulate activation of TGF-beta-1. LTBP1 does not bind directly to TGF-beta-1, the active chain of TGFB1. Interacts (via C-terminal domain) with FBN1 (via N-terminal domain). Interacts with FBN2. Interacts with ADAMTSL2. Interacts with EFEMP2.</text>
</comment>
<name>A0ABC9Y888_GRUJA</name>
<feature type="domain" description="EGF-like" evidence="22">
    <location>
        <begin position="916"/>
        <end position="957"/>
    </location>
</feature>
<feature type="signal peptide" evidence="21">
    <location>
        <begin position="1"/>
        <end position="19"/>
    </location>
</feature>
<dbReference type="PROSITE" id="PS00010">
    <property type="entry name" value="ASX_HYDROXYL"/>
    <property type="match status" value="10"/>
</dbReference>
<dbReference type="Pfam" id="PF07645">
    <property type="entry name" value="EGF_CA"/>
    <property type="match status" value="15"/>
</dbReference>
<keyword evidence="8 19" id="KW-1015">Disulfide bond</keyword>
<dbReference type="FunFam" id="2.10.25.10:FF:000014">
    <property type="entry name" value="Latent-transforming growth factor beta-binding protein 3"/>
    <property type="match status" value="1"/>
</dbReference>
<keyword evidence="4 19" id="KW-0245">EGF-like domain</keyword>
<keyword evidence="25" id="KW-1185">Reference proteome</keyword>
<dbReference type="InterPro" id="IPR050751">
    <property type="entry name" value="ECM_structural_protein"/>
</dbReference>
<dbReference type="FunFam" id="2.10.25.10:FF:000017">
    <property type="entry name" value="latent-transforming growth factor beta-binding protein 4 isoform X1"/>
    <property type="match status" value="6"/>
</dbReference>
<feature type="domain" description="EGF-like" evidence="22">
    <location>
        <begin position="1123"/>
        <end position="1165"/>
    </location>
</feature>
<comment type="subunit">
    <text evidence="14">Forms part of the large latent transforming growth factor beta precursor complex; removal is essential for activation of complex. Interacts with SDC4. Interacts (via C-terminal domain) with FBN1 (via N-terminal domain) in a Ca(+2)-dependent manner.</text>
</comment>
<feature type="domain" description="TB" evidence="23">
    <location>
        <begin position="382"/>
        <end position="434"/>
    </location>
</feature>
<evidence type="ECO:0000256" key="14">
    <source>
        <dbReference type="ARBA" id="ARBA00062144"/>
    </source>
</evidence>
<evidence type="ECO:0000256" key="21">
    <source>
        <dbReference type="SAM" id="SignalP"/>
    </source>
</evidence>
<comment type="function">
    <text evidence="13">Key regulator of transforming growth factor beta (TGFB1, TGFB2 and TGFB3) that controls TGF-beta activation by maintaining it in a latent state during storage in extracellular space. Associates specifically via disulfide bonds with the Latency-associated peptide (LAP), which is the regulatory chain of TGF-beta, and regulates integrin-dependent activation of TGF-beta. Outcompeted by LRRC32/GARP for binding to LAP regulatory chain of TGF-beta.</text>
</comment>